<evidence type="ECO:0000313" key="1">
    <source>
        <dbReference type="EnsemblMetazoa" id="Aqu2.1.14834_001"/>
    </source>
</evidence>
<sequence>MTLPVKGQAIWGKGKKINGHNNRLISTANTNQQICNFLSDVIVSVKKESGDVYKKTCKLLENPDELIFVNLMKPVESLVVLECKDHETDAEVSLRFFR</sequence>
<organism evidence="1">
    <name type="scientific">Amphimedon queenslandica</name>
    <name type="common">Sponge</name>
    <dbReference type="NCBI Taxonomy" id="400682"/>
    <lineage>
        <taxon>Eukaryota</taxon>
        <taxon>Metazoa</taxon>
        <taxon>Porifera</taxon>
        <taxon>Demospongiae</taxon>
        <taxon>Heteroscleromorpha</taxon>
        <taxon>Haplosclerida</taxon>
        <taxon>Niphatidae</taxon>
        <taxon>Amphimedon</taxon>
    </lineage>
</organism>
<name>A0A1X7TJ26_AMPQE</name>
<proteinExistence type="predicted"/>
<protein>
    <submittedName>
        <fullName evidence="1">Uncharacterized protein</fullName>
    </submittedName>
</protein>
<dbReference type="InParanoid" id="A0A1X7TJ26"/>
<reference evidence="1" key="1">
    <citation type="submission" date="2017-05" db="UniProtKB">
        <authorList>
            <consortium name="EnsemblMetazoa"/>
        </authorList>
    </citation>
    <scope>IDENTIFICATION</scope>
</reference>
<dbReference type="EnsemblMetazoa" id="Aqu2.1.14834_001">
    <property type="protein sequence ID" value="Aqu2.1.14834_001"/>
    <property type="gene ID" value="Aqu2.1.14834"/>
</dbReference>
<dbReference type="AlphaFoldDB" id="A0A1X7TJ26"/>
<accession>A0A1X7TJ26</accession>